<dbReference type="EMBL" id="JAUESC010000381">
    <property type="protein sequence ID" value="KAK0590951.1"/>
    <property type="molecule type" value="Genomic_DNA"/>
</dbReference>
<reference evidence="2" key="1">
    <citation type="journal article" date="2022" name="Plant J.">
        <title>Strategies of tolerance reflected in two North American maple genomes.</title>
        <authorList>
            <person name="McEvoy S.L."/>
            <person name="Sezen U.U."/>
            <person name="Trouern-Trend A."/>
            <person name="McMahon S.M."/>
            <person name="Schaberg P.G."/>
            <person name="Yang J."/>
            <person name="Wegrzyn J.L."/>
            <person name="Swenson N.G."/>
        </authorList>
    </citation>
    <scope>NUCLEOTIDE SEQUENCE</scope>
    <source>
        <strain evidence="2">NS2018</strain>
    </source>
</reference>
<name>A0AA39VU20_ACESA</name>
<dbReference type="PANTHER" id="PTHR47723">
    <property type="entry name" value="OS05G0353850 PROTEIN"/>
    <property type="match status" value="1"/>
</dbReference>
<reference evidence="2" key="2">
    <citation type="submission" date="2023-06" db="EMBL/GenBank/DDBJ databases">
        <authorList>
            <person name="Swenson N.G."/>
            <person name="Wegrzyn J.L."/>
            <person name="Mcevoy S.L."/>
        </authorList>
    </citation>
    <scope>NUCLEOTIDE SEQUENCE</scope>
    <source>
        <strain evidence="2">NS2018</strain>
        <tissue evidence="2">Leaf</tissue>
    </source>
</reference>
<dbReference type="PROSITE" id="PS50879">
    <property type="entry name" value="RNASE_H_1"/>
    <property type="match status" value="1"/>
</dbReference>
<gene>
    <name evidence="2" type="ORF">LWI29_033591</name>
</gene>
<evidence type="ECO:0000313" key="2">
    <source>
        <dbReference type="EMBL" id="KAK0590951.1"/>
    </source>
</evidence>
<accession>A0AA39VU20</accession>
<protein>
    <recommendedName>
        <fullName evidence="1">RNase H type-1 domain-containing protein</fullName>
    </recommendedName>
</protein>
<dbReference type="InterPro" id="IPR053151">
    <property type="entry name" value="RNase_H-like"/>
</dbReference>
<dbReference type="PANTHER" id="PTHR47723:SF19">
    <property type="entry name" value="POLYNUCLEOTIDYL TRANSFERASE, RIBONUCLEASE H-LIKE SUPERFAMILY PROTEIN"/>
    <property type="match status" value="1"/>
</dbReference>
<dbReference type="CDD" id="cd06222">
    <property type="entry name" value="RNase_H_like"/>
    <property type="match status" value="1"/>
</dbReference>
<dbReference type="InterPro" id="IPR036397">
    <property type="entry name" value="RNaseH_sf"/>
</dbReference>
<dbReference type="InterPro" id="IPR002156">
    <property type="entry name" value="RNaseH_domain"/>
</dbReference>
<feature type="domain" description="RNase H type-1" evidence="1">
    <location>
        <begin position="259"/>
        <end position="388"/>
    </location>
</feature>
<dbReference type="GO" id="GO:0004523">
    <property type="term" value="F:RNA-DNA hybrid ribonuclease activity"/>
    <property type="evidence" value="ECO:0007669"/>
    <property type="project" value="InterPro"/>
</dbReference>
<dbReference type="Proteomes" id="UP001168877">
    <property type="component" value="Unassembled WGS sequence"/>
</dbReference>
<proteinExistence type="predicted"/>
<evidence type="ECO:0000313" key="3">
    <source>
        <dbReference type="Proteomes" id="UP001168877"/>
    </source>
</evidence>
<dbReference type="Gene3D" id="3.30.420.10">
    <property type="entry name" value="Ribonuclease H-like superfamily/Ribonuclease H"/>
    <property type="match status" value="1"/>
</dbReference>
<dbReference type="GO" id="GO:0003676">
    <property type="term" value="F:nucleic acid binding"/>
    <property type="evidence" value="ECO:0007669"/>
    <property type="project" value="InterPro"/>
</dbReference>
<keyword evidence="3" id="KW-1185">Reference proteome</keyword>
<evidence type="ECO:0000259" key="1">
    <source>
        <dbReference type="PROSITE" id="PS50879"/>
    </source>
</evidence>
<organism evidence="2 3">
    <name type="scientific">Acer saccharum</name>
    <name type="common">Sugar maple</name>
    <dbReference type="NCBI Taxonomy" id="4024"/>
    <lineage>
        <taxon>Eukaryota</taxon>
        <taxon>Viridiplantae</taxon>
        <taxon>Streptophyta</taxon>
        <taxon>Embryophyta</taxon>
        <taxon>Tracheophyta</taxon>
        <taxon>Spermatophyta</taxon>
        <taxon>Magnoliopsida</taxon>
        <taxon>eudicotyledons</taxon>
        <taxon>Gunneridae</taxon>
        <taxon>Pentapetalae</taxon>
        <taxon>rosids</taxon>
        <taxon>malvids</taxon>
        <taxon>Sapindales</taxon>
        <taxon>Sapindaceae</taxon>
        <taxon>Hippocastanoideae</taxon>
        <taxon>Acereae</taxon>
        <taxon>Acer</taxon>
    </lineage>
</organism>
<dbReference type="AlphaFoldDB" id="A0AA39VU20"/>
<sequence>MKFAYRLLTSEGLWADFFKAKYLRDNHLMSYTRKASSSRFWRSVVASVPEVMENVQVLLRGGNSYFWYDRWLASGLLSIRFSDIPNKKLRIKDCWVDKAWNIESLKDLVGDEVMEEIIQTRISGHGGSDVCVWKPSPYGIFTTASAWEVFRQKQDIMPWHDWRVTAVVREVRESIDHVLVTGHIAAQIWDRASRLLNVPCLIFDTWKARISAWMILAKKVSLSGNLTGMLPCIITWCLWNRRCKARMEGLKAVGWIKPPCGWVKLNCDGSARNNPGSSGGGGILRDANGYFKGAFTSHYGIGSNNRAELKALFDGIRLCKRLSYSSVIIESDSKIVVDWFRVGKCTLWYLWDFWDDCIKEMQGMNVRIIHQYREGNQAADFLAKLGERGSNVIYEDFHELPRLLQGIVRIDRSGLPAIRH</sequence>
<dbReference type="InterPro" id="IPR044730">
    <property type="entry name" value="RNase_H-like_dom_plant"/>
</dbReference>
<dbReference type="InterPro" id="IPR012337">
    <property type="entry name" value="RNaseH-like_sf"/>
</dbReference>
<comment type="caution">
    <text evidence="2">The sequence shown here is derived from an EMBL/GenBank/DDBJ whole genome shotgun (WGS) entry which is preliminary data.</text>
</comment>
<dbReference type="Pfam" id="PF13456">
    <property type="entry name" value="RVT_3"/>
    <property type="match status" value="1"/>
</dbReference>
<dbReference type="SUPFAM" id="SSF53098">
    <property type="entry name" value="Ribonuclease H-like"/>
    <property type="match status" value="1"/>
</dbReference>